<organism evidence="2">
    <name type="scientific">uncultured Caudovirales phage</name>
    <dbReference type="NCBI Taxonomy" id="2100421"/>
    <lineage>
        <taxon>Viruses</taxon>
        <taxon>Duplodnaviria</taxon>
        <taxon>Heunggongvirae</taxon>
        <taxon>Uroviricota</taxon>
        <taxon>Caudoviricetes</taxon>
        <taxon>Peduoviridae</taxon>
        <taxon>Maltschvirus</taxon>
        <taxon>Maltschvirus maltsch</taxon>
    </lineage>
</organism>
<evidence type="ECO:0000313" key="2">
    <source>
        <dbReference type="EMBL" id="CAB4138667.1"/>
    </source>
</evidence>
<sequence length="130" mass="13803">MNAKNSKTGRTQNAKNRSASLLELALTTSLEKSYQKPQRRKSPEEIHAQLILIIGSTLAAVFLIVTLGITYALIFVTQPIGNQAPNDAAFIDLLKTLAIFLTGSLGGVLAGNGLKSKPKPADTPKDTQGS</sequence>
<feature type="transmembrane region" description="Helical" evidence="1">
    <location>
        <begin position="88"/>
        <end position="110"/>
    </location>
</feature>
<keyword evidence="1" id="KW-0472">Membrane</keyword>
<accession>A0A6J5M014</accession>
<feature type="transmembrane region" description="Helical" evidence="1">
    <location>
        <begin position="50"/>
        <end position="76"/>
    </location>
</feature>
<protein>
    <submittedName>
        <fullName evidence="2">Uncharacterized protein</fullName>
    </submittedName>
</protein>
<keyword evidence="1" id="KW-1133">Transmembrane helix</keyword>
<dbReference type="EMBL" id="LR796346">
    <property type="protein sequence ID" value="CAB4138667.1"/>
    <property type="molecule type" value="Genomic_DNA"/>
</dbReference>
<proteinExistence type="predicted"/>
<gene>
    <name evidence="2" type="ORF">UFOVP334_10</name>
</gene>
<keyword evidence="1" id="KW-0812">Transmembrane</keyword>
<reference evidence="2" key="1">
    <citation type="submission" date="2020-04" db="EMBL/GenBank/DDBJ databases">
        <authorList>
            <person name="Chiriac C."/>
            <person name="Salcher M."/>
            <person name="Ghai R."/>
            <person name="Kavagutti S V."/>
        </authorList>
    </citation>
    <scope>NUCLEOTIDE SEQUENCE</scope>
</reference>
<name>A0A6J5M014_9CAUD</name>
<evidence type="ECO:0000256" key="1">
    <source>
        <dbReference type="SAM" id="Phobius"/>
    </source>
</evidence>